<reference evidence="11" key="1">
    <citation type="journal article" date="2013" name="Genetics">
        <title>The draft genome and transcriptome of Panagrellus redivivus are shaped by the harsh demands of a free-living lifestyle.</title>
        <authorList>
            <person name="Srinivasan J."/>
            <person name="Dillman A.R."/>
            <person name="Macchietto M.G."/>
            <person name="Heikkinen L."/>
            <person name="Lakso M."/>
            <person name="Fracchia K.M."/>
            <person name="Antoshechkin I."/>
            <person name="Mortazavi A."/>
            <person name="Wong G."/>
            <person name="Sternberg P.W."/>
        </authorList>
    </citation>
    <scope>NUCLEOTIDE SEQUENCE [LARGE SCALE GENOMIC DNA]</scope>
    <source>
        <strain evidence="11">MT8872</strain>
    </source>
</reference>
<feature type="region of interest" description="Disordered" evidence="8">
    <location>
        <begin position="289"/>
        <end position="308"/>
    </location>
</feature>
<evidence type="ECO:0000259" key="10">
    <source>
        <dbReference type="Pfam" id="PF01699"/>
    </source>
</evidence>
<keyword evidence="6 9" id="KW-1133">Transmembrane helix</keyword>
<keyword evidence="7 9" id="KW-0472">Membrane</keyword>
<feature type="domain" description="Sodium/calcium exchanger membrane region" evidence="10">
    <location>
        <begin position="545"/>
        <end position="692"/>
    </location>
</feature>
<feature type="compositionally biased region" description="Polar residues" evidence="8">
    <location>
        <begin position="295"/>
        <end position="308"/>
    </location>
</feature>
<organism evidence="11 12">
    <name type="scientific">Panagrellus redivivus</name>
    <name type="common">Microworm</name>
    <dbReference type="NCBI Taxonomy" id="6233"/>
    <lineage>
        <taxon>Eukaryota</taxon>
        <taxon>Metazoa</taxon>
        <taxon>Ecdysozoa</taxon>
        <taxon>Nematoda</taxon>
        <taxon>Chromadorea</taxon>
        <taxon>Rhabditida</taxon>
        <taxon>Tylenchina</taxon>
        <taxon>Panagrolaimomorpha</taxon>
        <taxon>Panagrolaimoidea</taxon>
        <taxon>Panagrolaimidae</taxon>
        <taxon>Panagrellus</taxon>
    </lineage>
</organism>
<keyword evidence="3" id="KW-0050">Antiport</keyword>
<feature type="transmembrane region" description="Helical" evidence="9">
    <location>
        <begin position="512"/>
        <end position="531"/>
    </location>
</feature>
<evidence type="ECO:0000256" key="4">
    <source>
        <dbReference type="ARBA" id="ARBA00022568"/>
    </source>
</evidence>
<feature type="transmembrane region" description="Helical" evidence="9">
    <location>
        <begin position="543"/>
        <end position="574"/>
    </location>
</feature>
<dbReference type="InterPro" id="IPR051359">
    <property type="entry name" value="CaCA_antiporter"/>
</dbReference>
<dbReference type="InterPro" id="IPR044880">
    <property type="entry name" value="NCX_ion-bd_dom_sf"/>
</dbReference>
<evidence type="ECO:0000256" key="8">
    <source>
        <dbReference type="SAM" id="MobiDB-lite"/>
    </source>
</evidence>
<evidence type="ECO:0000256" key="7">
    <source>
        <dbReference type="ARBA" id="ARBA00023136"/>
    </source>
</evidence>
<evidence type="ECO:0000256" key="6">
    <source>
        <dbReference type="ARBA" id="ARBA00022989"/>
    </source>
</evidence>
<name>A0A7E4VGV2_PANRE</name>
<evidence type="ECO:0000256" key="1">
    <source>
        <dbReference type="ARBA" id="ARBA00004141"/>
    </source>
</evidence>
<feature type="transmembrane region" description="Helical" evidence="9">
    <location>
        <begin position="82"/>
        <end position="99"/>
    </location>
</feature>
<dbReference type="InterPro" id="IPR004837">
    <property type="entry name" value="NaCa_Exmemb"/>
</dbReference>
<keyword evidence="4" id="KW-0109">Calcium transport</keyword>
<keyword evidence="4" id="KW-0406">Ion transport</keyword>
<keyword evidence="4" id="KW-0106">Calcium</keyword>
<feature type="transmembrane region" description="Helical" evidence="9">
    <location>
        <begin position="646"/>
        <end position="668"/>
    </location>
</feature>
<feature type="transmembrane region" description="Helical" evidence="9">
    <location>
        <begin position="219"/>
        <end position="239"/>
    </location>
</feature>
<keyword evidence="2" id="KW-0813">Transport</keyword>
<evidence type="ECO:0000313" key="11">
    <source>
        <dbReference type="Proteomes" id="UP000492821"/>
    </source>
</evidence>
<dbReference type="GO" id="GO:0005432">
    <property type="term" value="F:calcium:sodium antiporter activity"/>
    <property type="evidence" value="ECO:0007669"/>
    <property type="project" value="TreeGrafter"/>
</dbReference>
<dbReference type="GO" id="GO:0006874">
    <property type="term" value="P:intracellular calcium ion homeostasis"/>
    <property type="evidence" value="ECO:0007669"/>
    <property type="project" value="TreeGrafter"/>
</dbReference>
<dbReference type="Proteomes" id="UP000492821">
    <property type="component" value="Unassembled WGS sequence"/>
</dbReference>
<sequence length="701" mass="77367">MIPVNDTYLIPDASWITTLPTIVTSLFNSDDASNDVCTPYDFTNTTSDACAYVKYFADACEGGGYLQWTEYIVCTDDPTSRGLLIALAITIMFYLFLWMSTAADDFFCAAISAIVDHLKISQSVAGVTFLAFGNGAPDIFSTLASILNTDSPKAGLAIGDLLGGGCFVTTVVLGVVMITKPFNISRTASIRDILFYLVAVGWMAFICFYDDVLHLWQPLVYLIMYAVYATTVMCGRLVLKCYPRKKPYLARTASHLSACSASPSIDAGTINLEPPRPSVMSLEITPDHERRRKSLSSITTSGLEQTESRNSTYYQTFPTPVQVITEPVQRKGSSREPEQKHFVIPNIIISPVEGSNKTFVYVNGGYEYNDTHSEHATEDDSTVVVIGPPSSHRRRYTVISESDSRKASATVLPTPPPELMFRPDEKLGISRIVHDLLKALNPVESDFRSSKWYSKVLQVLKIPIMIILKLTMPVADDWCKSLAMIQAFTMPITFVFAFGLTGIRLIPNFPGIWLYAIILSLILATVLFFLTTYNRTPKYHQQFAAYIGFIMSVAWIYLISSEVVGIIVMISVLSKIPHEILGLTVMAWSNSIGDMVADIAVAKQGFPQMGASAAIGGPLFNLLFGFGLSFFIATVQGKQVQLKTDMVTGILLIGLTCSLVFTIIVLLFNRFHAKRIHGTMLIVLYGIFVIALVIQQVLMRS</sequence>
<dbReference type="PANTHER" id="PTHR12266:SF0">
    <property type="entry name" value="MITOCHONDRIAL SODIUM_CALCIUM EXCHANGER PROTEIN"/>
    <property type="match status" value="1"/>
</dbReference>
<dbReference type="GO" id="GO:0016020">
    <property type="term" value="C:membrane"/>
    <property type="evidence" value="ECO:0007669"/>
    <property type="project" value="UniProtKB-SubCell"/>
</dbReference>
<feature type="transmembrane region" description="Helical" evidence="9">
    <location>
        <begin position="161"/>
        <end position="182"/>
    </location>
</feature>
<evidence type="ECO:0000256" key="9">
    <source>
        <dbReference type="SAM" id="Phobius"/>
    </source>
</evidence>
<evidence type="ECO:0000313" key="12">
    <source>
        <dbReference type="WBParaSite" id="Pan_g20344.t1"/>
    </source>
</evidence>
<reference evidence="12" key="2">
    <citation type="submission" date="2020-10" db="UniProtKB">
        <authorList>
            <consortium name="WormBaseParasite"/>
        </authorList>
    </citation>
    <scope>IDENTIFICATION</scope>
</reference>
<feature type="domain" description="Sodium/calcium exchanger membrane region" evidence="10">
    <location>
        <begin position="90"/>
        <end position="232"/>
    </location>
</feature>
<evidence type="ECO:0000256" key="3">
    <source>
        <dbReference type="ARBA" id="ARBA00022449"/>
    </source>
</evidence>
<dbReference type="Gene3D" id="1.20.1420.30">
    <property type="entry name" value="NCX, central ion-binding region"/>
    <property type="match status" value="2"/>
</dbReference>
<evidence type="ECO:0000256" key="5">
    <source>
        <dbReference type="ARBA" id="ARBA00022692"/>
    </source>
</evidence>
<dbReference type="Pfam" id="PF01699">
    <property type="entry name" value="Na_Ca_ex"/>
    <property type="match status" value="2"/>
</dbReference>
<dbReference type="PANTHER" id="PTHR12266">
    <property type="entry name" value="NA+/CA2+ K+ INDEPENDENT EXCHANGER"/>
    <property type="match status" value="1"/>
</dbReference>
<comment type="subcellular location">
    <subcellularLocation>
        <location evidence="1">Membrane</location>
        <topology evidence="1">Multi-pass membrane protein</topology>
    </subcellularLocation>
</comment>
<feature type="transmembrane region" description="Helical" evidence="9">
    <location>
        <begin position="194"/>
        <end position="213"/>
    </location>
</feature>
<keyword evidence="11" id="KW-1185">Reference proteome</keyword>
<feature type="transmembrane region" description="Helical" evidence="9">
    <location>
        <begin position="680"/>
        <end position="698"/>
    </location>
</feature>
<proteinExistence type="predicted"/>
<dbReference type="AlphaFoldDB" id="A0A7E4VGV2"/>
<evidence type="ECO:0000256" key="2">
    <source>
        <dbReference type="ARBA" id="ARBA00022448"/>
    </source>
</evidence>
<feature type="transmembrane region" description="Helical" evidence="9">
    <location>
        <begin position="482"/>
        <end position="506"/>
    </location>
</feature>
<accession>A0A7E4VGV2</accession>
<dbReference type="WBParaSite" id="Pan_g20344.t1">
    <property type="protein sequence ID" value="Pan_g20344.t1"/>
    <property type="gene ID" value="Pan_g20344"/>
</dbReference>
<protein>
    <submittedName>
        <fullName evidence="12">Sodium/potassium/calcium exchanger 6</fullName>
    </submittedName>
</protein>
<feature type="transmembrane region" description="Helical" evidence="9">
    <location>
        <begin position="613"/>
        <end position="634"/>
    </location>
</feature>
<keyword evidence="5 9" id="KW-0812">Transmembrane</keyword>